<dbReference type="FunFam" id="1.10.510.10:FF:000571">
    <property type="entry name" value="Maternal embryonic leucine zipper kinase"/>
    <property type="match status" value="1"/>
</dbReference>
<dbReference type="InterPro" id="IPR008271">
    <property type="entry name" value="Ser/Thr_kinase_AS"/>
</dbReference>
<keyword evidence="2 3" id="KW-0067">ATP-binding</keyword>
<dbReference type="AlphaFoldDB" id="A0A1J4JBY3"/>
<evidence type="ECO:0000256" key="2">
    <source>
        <dbReference type="ARBA" id="ARBA00022840"/>
    </source>
</evidence>
<dbReference type="PANTHER" id="PTHR24362:SF309">
    <property type="entry name" value="PROTEIN KINASE DOMAIN-CONTAINING PROTEIN"/>
    <property type="match status" value="1"/>
</dbReference>
<accession>A0A1J4JBY3</accession>
<dbReference type="Proteomes" id="UP000179807">
    <property type="component" value="Unassembled WGS sequence"/>
</dbReference>
<evidence type="ECO:0000259" key="5">
    <source>
        <dbReference type="PROSITE" id="PS50011"/>
    </source>
</evidence>
<dbReference type="PROSITE" id="PS00108">
    <property type="entry name" value="PROTEIN_KINASE_ST"/>
    <property type="match status" value="1"/>
</dbReference>
<dbReference type="GO" id="GO:0005524">
    <property type="term" value="F:ATP binding"/>
    <property type="evidence" value="ECO:0007669"/>
    <property type="project" value="UniProtKB-UniRule"/>
</dbReference>
<organism evidence="6 7">
    <name type="scientific">Tritrichomonas foetus</name>
    <dbReference type="NCBI Taxonomy" id="1144522"/>
    <lineage>
        <taxon>Eukaryota</taxon>
        <taxon>Metamonada</taxon>
        <taxon>Parabasalia</taxon>
        <taxon>Tritrichomonadida</taxon>
        <taxon>Tritrichomonadidae</taxon>
        <taxon>Tritrichomonas</taxon>
    </lineage>
</organism>
<dbReference type="OrthoDB" id="68483at2759"/>
<evidence type="ECO:0000256" key="1">
    <source>
        <dbReference type="ARBA" id="ARBA00022741"/>
    </source>
</evidence>
<comment type="similarity">
    <text evidence="4">Belongs to the protein kinase superfamily.</text>
</comment>
<protein>
    <submittedName>
        <fullName evidence="6">CAMK family protein kinase</fullName>
    </submittedName>
</protein>
<keyword evidence="1 3" id="KW-0547">Nucleotide-binding</keyword>
<dbReference type="GO" id="GO:0004674">
    <property type="term" value="F:protein serine/threonine kinase activity"/>
    <property type="evidence" value="ECO:0007669"/>
    <property type="project" value="UniProtKB-KW"/>
</dbReference>
<dbReference type="PANTHER" id="PTHR24362">
    <property type="entry name" value="SERINE/THREONINE-PROTEIN KINASE NEK"/>
    <property type="match status" value="1"/>
</dbReference>
<evidence type="ECO:0000313" key="7">
    <source>
        <dbReference type="Proteomes" id="UP000179807"/>
    </source>
</evidence>
<dbReference type="Pfam" id="PF00069">
    <property type="entry name" value="Pkinase"/>
    <property type="match status" value="1"/>
</dbReference>
<comment type="caution">
    <text evidence="6">The sequence shown here is derived from an EMBL/GenBank/DDBJ whole genome shotgun (WGS) entry which is preliminary data.</text>
</comment>
<gene>
    <name evidence="6" type="ORF">TRFO_10080</name>
</gene>
<dbReference type="InterPro" id="IPR017441">
    <property type="entry name" value="Protein_kinase_ATP_BS"/>
</dbReference>
<keyword evidence="4" id="KW-0723">Serine/threonine-protein kinase</keyword>
<dbReference type="VEuPathDB" id="TrichDB:TRFO_10080"/>
<evidence type="ECO:0000256" key="4">
    <source>
        <dbReference type="RuleBase" id="RU000304"/>
    </source>
</evidence>
<proteinExistence type="inferred from homology"/>
<sequence length="342" mass="38646">MYPDLKPIPKKKASTMTEFPPERIQEISKILRNHDYEMKERIGYGGFSVIFKVHSLKYANDFAAKITNSASTRHKTSAIAGEIEENALQHLNHPNIIKLYESFHEDNLSFLIIELCSNKSLRHIIGPNGMPESNLFSYMRQISDALRYCHSLGFVHRDIKPANVLIDNYGRPKLADFGMCIQVGPDELLHDYVGSPQYLAPEIINKRHFSPFKTDVWALGVTFYEMAMGPIKWPKDRTLIAATIVDGGILISPLTPPKVAVIVRAMTEMDPAKRPSMDVIRSLRTIEEAGNSNQEISLKSIRSPISSMVKLSRAQRSILKDSRSVGQLSRYRQKSSTFLIAD</sequence>
<dbReference type="PROSITE" id="PS00107">
    <property type="entry name" value="PROTEIN_KINASE_ATP"/>
    <property type="match status" value="1"/>
</dbReference>
<dbReference type="EMBL" id="MLAK01001193">
    <property type="protein sequence ID" value="OHS96169.1"/>
    <property type="molecule type" value="Genomic_DNA"/>
</dbReference>
<dbReference type="InterPro" id="IPR000719">
    <property type="entry name" value="Prot_kinase_dom"/>
</dbReference>
<dbReference type="PIRSF" id="PIRSF000654">
    <property type="entry name" value="Integrin-linked_kinase"/>
    <property type="match status" value="1"/>
</dbReference>
<dbReference type="GeneID" id="94829933"/>
<dbReference type="RefSeq" id="XP_068349306.1">
    <property type="nucleotide sequence ID" value="XM_068495229.1"/>
</dbReference>
<dbReference type="CDD" id="cd14014">
    <property type="entry name" value="STKc_PknB_like"/>
    <property type="match status" value="1"/>
</dbReference>
<name>A0A1J4JBY3_9EUKA</name>
<evidence type="ECO:0000256" key="3">
    <source>
        <dbReference type="PROSITE-ProRule" id="PRU10141"/>
    </source>
</evidence>
<dbReference type="PROSITE" id="PS50011">
    <property type="entry name" value="PROTEIN_KINASE_DOM"/>
    <property type="match status" value="1"/>
</dbReference>
<keyword evidence="6" id="KW-0808">Transferase</keyword>
<dbReference type="SUPFAM" id="SSF56112">
    <property type="entry name" value="Protein kinase-like (PK-like)"/>
    <property type="match status" value="1"/>
</dbReference>
<feature type="binding site" evidence="3">
    <location>
        <position position="65"/>
    </location>
    <ligand>
        <name>ATP</name>
        <dbReference type="ChEBI" id="CHEBI:30616"/>
    </ligand>
</feature>
<evidence type="ECO:0000313" key="6">
    <source>
        <dbReference type="EMBL" id="OHS96169.1"/>
    </source>
</evidence>
<feature type="domain" description="Protein kinase" evidence="5">
    <location>
        <begin position="36"/>
        <end position="286"/>
    </location>
</feature>
<dbReference type="Gene3D" id="1.10.510.10">
    <property type="entry name" value="Transferase(Phosphotransferase) domain 1"/>
    <property type="match status" value="1"/>
</dbReference>
<keyword evidence="7" id="KW-1185">Reference proteome</keyword>
<keyword evidence="6" id="KW-0418">Kinase</keyword>
<dbReference type="InterPro" id="IPR011009">
    <property type="entry name" value="Kinase-like_dom_sf"/>
</dbReference>
<reference evidence="6" key="1">
    <citation type="submission" date="2016-10" db="EMBL/GenBank/DDBJ databases">
        <authorList>
            <person name="Benchimol M."/>
            <person name="Almeida L.G."/>
            <person name="Vasconcelos A.T."/>
            <person name="Perreira-Neves A."/>
            <person name="Rosa I.A."/>
            <person name="Tasca T."/>
            <person name="Bogo M.R."/>
            <person name="de Souza W."/>
        </authorList>
    </citation>
    <scope>NUCLEOTIDE SEQUENCE [LARGE SCALE GENOMIC DNA]</scope>
    <source>
        <strain evidence="6">K</strain>
    </source>
</reference>
<dbReference type="SMART" id="SM00220">
    <property type="entry name" value="S_TKc"/>
    <property type="match status" value="1"/>
</dbReference>